<dbReference type="PANTHER" id="PTHR33321:SF12">
    <property type="entry name" value="PLANT BASIC SECRETORY PROTEIN (BSP) FAMILY PROTEIN"/>
    <property type="match status" value="1"/>
</dbReference>
<feature type="compositionally biased region" description="Low complexity" evidence="1">
    <location>
        <begin position="21"/>
        <end position="30"/>
    </location>
</feature>
<dbReference type="InterPro" id="IPR007541">
    <property type="entry name" value="Uncharacterised_BSP"/>
</dbReference>
<dbReference type="Proteomes" id="UP000275078">
    <property type="component" value="Unassembled WGS sequence"/>
</dbReference>
<feature type="region of interest" description="Disordered" evidence="1">
    <location>
        <begin position="19"/>
        <end position="93"/>
    </location>
</feature>
<evidence type="ECO:0000313" key="2">
    <source>
        <dbReference type="EMBL" id="RPA85904.1"/>
    </source>
</evidence>
<dbReference type="Pfam" id="PF04450">
    <property type="entry name" value="BSP"/>
    <property type="match status" value="1"/>
</dbReference>
<dbReference type="PANTHER" id="PTHR33321">
    <property type="match status" value="1"/>
</dbReference>
<name>A0A3N4IWA1_ASCIM</name>
<evidence type="ECO:0000256" key="1">
    <source>
        <dbReference type="SAM" id="MobiDB-lite"/>
    </source>
</evidence>
<feature type="compositionally biased region" description="Pro residues" evidence="1">
    <location>
        <begin position="38"/>
        <end position="52"/>
    </location>
</feature>
<reference evidence="2 3" key="1">
    <citation type="journal article" date="2018" name="Nat. Ecol. Evol.">
        <title>Pezizomycetes genomes reveal the molecular basis of ectomycorrhizal truffle lifestyle.</title>
        <authorList>
            <person name="Murat C."/>
            <person name="Payen T."/>
            <person name="Noel B."/>
            <person name="Kuo A."/>
            <person name="Morin E."/>
            <person name="Chen J."/>
            <person name="Kohler A."/>
            <person name="Krizsan K."/>
            <person name="Balestrini R."/>
            <person name="Da Silva C."/>
            <person name="Montanini B."/>
            <person name="Hainaut M."/>
            <person name="Levati E."/>
            <person name="Barry K.W."/>
            <person name="Belfiori B."/>
            <person name="Cichocki N."/>
            <person name="Clum A."/>
            <person name="Dockter R.B."/>
            <person name="Fauchery L."/>
            <person name="Guy J."/>
            <person name="Iotti M."/>
            <person name="Le Tacon F."/>
            <person name="Lindquist E.A."/>
            <person name="Lipzen A."/>
            <person name="Malagnac F."/>
            <person name="Mello A."/>
            <person name="Molinier V."/>
            <person name="Miyauchi S."/>
            <person name="Poulain J."/>
            <person name="Riccioni C."/>
            <person name="Rubini A."/>
            <person name="Sitrit Y."/>
            <person name="Splivallo R."/>
            <person name="Traeger S."/>
            <person name="Wang M."/>
            <person name="Zifcakova L."/>
            <person name="Wipf D."/>
            <person name="Zambonelli A."/>
            <person name="Paolocci F."/>
            <person name="Nowrousian M."/>
            <person name="Ottonello S."/>
            <person name="Baldrian P."/>
            <person name="Spatafora J.W."/>
            <person name="Henrissat B."/>
            <person name="Nagy L.G."/>
            <person name="Aury J.M."/>
            <person name="Wincker P."/>
            <person name="Grigoriev I.V."/>
            <person name="Bonfante P."/>
            <person name="Martin F.M."/>
        </authorList>
    </citation>
    <scope>NUCLEOTIDE SEQUENCE [LARGE SCALE GENOMIC DNA]</scope>
    <source>
        <strain evidence="2 3">RN42</strain>
    </source>
</reference>
<accession>A0A3N4IWA1</accession>
<dbReference type="EMBL" id="ML119651">
    <property type="protein sequence ID" value="RPA85904.1"/>
    <property type="molecule type" value="Genomic_DNA"/>
</dbReference>
<proteinExistence type="predicted"/>
<organism evidence="2 3">
    <name type="scientific">Ascobolus immersus RN42</name>
    <dbReference type="NCBI Taxonomy" id="1160509"/>
    <lineage>
        <taxon>Eukaryota</taxon>
        <taxon>Fungi</taxon>
        <taxon>Dikarya</taxon>
        <taxon>Ascomycota</taxon>
        <taxon>Pezizomycotina</taxon>
        <taxon>Pezizomycetes</taxon>
        <taxon>Pezizales</taxon>
        <taxon>Ascobolaceae</taxon>
        <taxon>Ascobolus</taxon>
    </lineage>
</organism>
<sequence length="326" mass="36415">MGFFHEKVSRIVSIVKDELSKQGVSSSSHQHSSDHRPPQPPFHSRPPQPQATPFPGSTRPTPHHPPPPNDPRSYQLTQTLYTPPPMATTASSPTAPCPYPFHLRIETLSHPAVALLFRALPHLPTLLPQLHTIITTLLYPHHPPPEVRSVTLFIRPMPGVAYTTGTRLDEAHKEIHLSADYILSCCHGSDPSTDAARRAEIEGVLLHELVHCLQFSKGCPGGLIEGIADFVRLRGGKGAKHWKREGGKKGDWCGGYSRTGYFLDWLEESYGPGTVAWVNESMREKKYSDEVFRDITGTGVHGLWKRYKRTYELEGRDDGSDDERDC</sequence>
<keyword evidence="3" id="KW-1185">Reference proteome</keyword>
<evidence type="ECO:0000313" key="3">
    <source>
        <dbReference type="Proteomes" id="UP000275078"/>
    </source>
</evidence>
<dbReference type="STRING" id="1160509.A0A3N4IWA1"/>
<dbReference type="OrthoDB" id="891726at2759"/>
<protein>
    <submittedName>
        <fullName evidence="2">BSP-domain-containing protein</fullName>
    </submittedName>
</protein>
<gene>
    <name evidence="2" type="ORF">BJ508DRAFT_411534</name>
</gene>
<dbReference type="AlphaFoldDB" id="A0A3N4IWA1"/>